<dbReference type="AlphaFoldDB" id="D7UAJ9"/>
<accession>D7UAJ9</accession>
<reference evidence="2" key="1">
    <citation type="journal article" date="2007" name="Nature">
        <title>The grapevine genome sequence suggests ancestral hexaploidization in major angiosperm phyla.</title>
        <authorList>
            <consortium name="The French-Italian Public Consortium for Grapevine Genome Characterization."/>
            <person name="Jaillon O."/>
            <person name="Aury J.-M."/>
            <person name="Noel B."/>
            <person name="Policriti A."/>
            <person name="Clepet C."/>
            <person name="Casagrande A."/>
            <person name="Choisne N."/>
            <person name="Aubourg S."/>
            <person name="Vitulo N."/>
            <person name="Jubin C."/>
            <person name="Vezzi A."/>
            <person name="Legeai F."/>
            <person name="Hugueney P."/>
            <person name="Dasilva C."/>
            <person name="Horner D."/>
            <person name="Mica E."/>
            <person name="Jublot D."/>
            <person name="Poulain J."/>
            <person name="Bruyere C."/>
            <person name="Billault A."/>
            <person name="Segurens B."/>
            <person name="Gouyvenoux M."/>
            <person name="Ugarte E."/>
            <person name="Cattonaro F."/>
            <person name="Anthouard V."/>
            <person name="Vico V."/>
            <person name="Del Fabbro C."/>
            <person name="Alaux M."/>
            <person name="Di Gaspero G."/>
            <person name="Dumas V."/>
            <person name="Felice N."/>
            <person name="Paillard S."/>
            <person name="Juman I."/>
            <person name="Moroldo M."/>
            <person name="Scalabrin S."/>
            <person name="Canaguier A."/>
            <person name="Le Clainche I."/>
            <person name="Malacrida G."/>
            <person name="Durand E."/>
            <person name="Pesole G."/>
            <person name="Laucou V."/>
            <person name="Chatelet P."/>
            <person name="Merdinoglu D."/>
            <person name="Delledonne M."/>
            <person name="Pezzotti M."/>
            <person name="Lecharny A."/>
            <person name="Scarpelli C."/>
            <person name="Artiguenave F."/>
            <person name="Pe M.E."/>
            <person name="Valle G."/>
            <person name="Morgante M."/>
            <person name="Caboche M."/>
            <person name="Adam-Blondon A.-F."/>
            <person name="Weissenbach J."/>
            <person name="Quetier F."/>
            <person name="Wincker P."/>
        </authorList>
    </citation>
    <scope>NUCLEOTIDE SEQUENCE [LARGE SCALE GENOMIC DNA]</scope>
    <source>
        <strain evidence="2">cv. Pinot noir / PN40024</strain>
    </source>
</reference>
<dbReference type="HOGENOM" id="CLU_2817678_0_0_1"/>
<dbReference type="Proteomes" id="UP000009183">
    <property type="component" value="Chromosome 19"/>
</dbReference>
<keyword evidence="2" id="KW-1185">Reference proteome</keyword>
<dbReference type="STRING" id="29760.D7UAJ9"/>
<proteinExistence type="predicted"/>
<protein>
    <submittedName>
        <fullName evidence="1">Uncharacterized protein</fullName>
    </submittedName>
</protein>
<dbReference type="EMBL" id="FN596747">
    <property type="protein sequence ID" value="CBI39764.3"/>
    <property type="molecule type" value="Genomic_DNA"/>
</dbReference>
<evidence type="ECO:0000313" key="1">
    <source>
        <dbReference type="EMBL" id="CBI39764.3"/>
    </source>
</evidence>
<gene>
    <name evidence="1" type="ordered locus">VIT_19s0015g00800</name>
</gene>
<dbReference type="InterPro" id="IPR011989">
    <property type="entry name" value="ARM-like"/>
</dbReference>
<dbReference type="PaxDb" id="29760-VIT_19s0015g00800.t01"/>
<sequence>MIVPVASELLPAYLDVPEWQKHHATLIALAQIAKVCSNCDDKKFGANGDNGFEYIPKSPSSCAMGSY</sequence>
<name>D7UAJ9_VITVI</name>
<organism evidence="1 2">
    <name type="scientific">Vitis vinifera</name>
    <name type="common">Grape</name>
    <dbReference type="NCBI Taxonomy" id="29760"/>
    <lineage>
        <taxon>Eukaryota</taxon>
        <taxon>Viridiplantae</taxon>
        <taxon>Streptophyta</taxon>
        <taxon>Embryophyta</taxon>
        <taxon>Tracheophyta</taxon>
        <taxon>Spermatophyta</taxon>
        <taxon>Magnoliopsida</taxon>
        <taxon>eudicotyledons</taxon>
        <taxon>Gunneridae</taxon>
        <taxon>Pentapetalae</taxon>
        <taxon>rosids</taxon>
        <taxon>Vitales</taxon>
        <taxon>Vitaceae</taxon>
        <taxon>Viteae</taxon>
        <taxon>Vitis</taxon>
    </lineage>
</organism>
<dbReference type="Gene3D" id="1.25.10.10">
    <property type="entry name" value="Leucine-rich Repeat Variant"/>
    <property type="match status" value="1"/>
</dbReference>
<evidence type="ECO:0000313" key="2">
    <source>
        <dbReference type="Proteomes" id="UP000009183"/>
    </source>
</evidence>
<dbReference type="InParanoid" id="D7UAJ9"/>